<accession>A0A645IJQ7</accession>
<gene>
    <name evidence="1" type="ORF">SDC9_199173</name>
</gene>
<dbReference type="EMBL" id="VSSQ01116727">
    <property type="protein sequence ID" value="MPN51525.1"/>
    <property type="molecule type" value="Genomic_DNA"/>
</dbReference>
<evidence type="ECO:0000313" key="1">
    <source>
        <dbReference type="EMBL" id="MPN51525.1"/>
    </source>
</evidence>
<protein>
    <submittedName>
        <fullName evidence="1">Uncharacterized protein</fullName>
    </submittedName>
</protein>
<organism evidence="1">
    <name type="scientific">bioreactor metagenome</name>
    <dbReference type="NCBI Taxonomy" id="1076179"/>
    <lineage>
        <taxon>unclassified sequences</taxon>
        <taxon>metagenomes</taxon>
        <taxon>ecological metagenomes</taxon>
    </lineage>
</organism>
<proteinExistence type="predicted"/>
<comment type="caution">
    <text evidence="1">The sequence shown here is derived from an EMBL/GenBank/DDBJ whole genome shotgun (WGS) entry which is preliminary data.</text>
</comment>
<reference evidence="1" key="1">
    <citation type="submission" date="2019-08" db="EMBL/GenBank/DDBJ databases">
        <authorList>
            <person name="Kucharzyk K."/>
            <person name="Murdoch R.W."/>
            <person name="Higgins S."/>
            <person name="Loffler F."/>
        </authorList>
    </citation>
    <scope>NUCLEOTIDE SEQUENCE</scope>
</reference>
<name>A0A645IJQ7_9ZZZZ</name>
<dbReference type="AlphaFoldDB" id="A0A645IJQ7"/>
<sequence length="41" mass="4732">MTKGKCIEADGLYYVTHISDEAVKRYNDAIRSNAEEYVIHQ</sequence>